<evidence type="ECO:0000256" key="6">
    <source>
        <dbReference type="ARBA" id="ARBA00023136"/>
    </source>
</evidence>
<evidence type="ECO:0000256" key="1">
    <source>
        <dbReference type="ARBA" id="ARBA00004651"/>
    </source>
</evidence>
<evidence type="ECO:0000313" key="8">
    <source>
        <dbReference type="Proteomes" id="UP000066624"/>
    </source>
</evidence>
<evidence type="ECO:0000256" key="4">
    <source>
        <dbReference type="ARBA" id="ARBA00022692"/>
    </source>
</evidence>
<dbReference type="Proteomes" id="UP000066624">
    <property type="component" value="Chromosome"/>
</dbReference>
<dbReference type="RefSeq" id="WP_049726736.1">
    <property type="nucleotide sequence ID" value="NZ_CP012154.1"/>
</dbReference>
<comment type="subcellular location">
    <subcellularLocation>
        <location evidence="1">Cell membrane</location>
        <topology evidence="1">Multi-pass membrane protein</topology>
    </subcellularLocation>
</comment>
<dbReference type="STRING" id="1579979.WM2015_2877"/>
<evidence type="ECO:0000313" key="7">
    <source>
        <dbReference type="EMBL" id="AKS43234.1"/>
    </source>
</evidence>
<dbReference type="Pfam" id="PF01891">
    <property type="entry name" value="CbiM"/>
    <property type="match status" value="1"/>
</dbReference>
<protein>
    <submittedName>
        <fullName evidence="7">Putative integral membrane protein</fullName>
    </submittedName>
</protein>
<organism evidence="7 8">
    <name type="scientific">Wenzhouxiangella marina</name>
    <dbReference type="NCBI Taxonomy" id="1579979"/>
    <lineage>
        <taxon>Bacteria</taxon>
        <taxon>Pseudomonadati</taxon>
        <taxon>Pseudomonadota</taxon>
        <taxon>Gammaproteobacteria</taxon>
        <taxon>Chromatiales</taxon>
        <taxon>Wenzhouxiangellaceae</taxon>
        <taxon>Wenzhouxiangella</taxon>
    </lineage>
</organism>
<dbReference type="AlphaFoldDB" id="A0A0K0XZX7"/>
<evidence type="ECO:0000256" key="3">
    <source>
        <dbReference type="ARBA" id="ARBA00022475"/>
    </source>
</evidence>
<sequence>MNIPADLLPFWLMVPALVVFLGLFAWQVWGSGWQLLLVNRLEWVYVLAIGLLTGLWWLKAEAVAGLQLHFLGLSAMVLVFGWRLSMVGGALALGLLTAAGVYDWWALGVNGLITVALPVLLADRLHALVYFWFPKHYFVYVIVAAHFTSMIVIVATMLTGALLLWLLGVYPWSRISYDYLVFIPVAMLPEGFINGAIMTMLTAFKPEWVRSFDDRDYIEGK</sequence>
<keyword evidence="6" id="KW-0472">Membrane</keyword>
<keyword evidence="4" id="KW-0812">Transmembrane</keyword>
<dbReference type="Gene3D" id="1.10.1760.20">
    <property type="match status" value="1"/>
</dbReference>
<keyword evidence="5" id="KW-1133">Transmembrane helix</keyword>
<reference evidence="7 8" key="1">
    <citation type="submission" date="2015-07" db="EMBL/GenBank/DDBJ databases">
        <authorList>
            <person name="Noorani M."/>
        </authorList>
    </citation>
    <scope>NUCLEOTIDE SEQUENCE [LARGE SCALE GENOMIC DNA]</scope>
    <source>
        <strain evidence="7 8">KCTC 42284</strain>
    </source>
</reference>
<evidence type="ECO:0000256" key="2">
    <source>
        <dbReference type="ARBA" id="ARBA00022448"/>
    </source>
</evidence>
<keyword evidence="3" id="KW-1003">Cell membrane</keyword>
<dbReference type="EMBL" id="CP012154">
    <property type="protein sequence ID" value="AKS43234.1"/>
    <property type="molecule type" value="Genomic_DNA"/>
</dbReference>
<keyword evidence="8" id="KW-1185">Reference proteome</keyword>
<dbReference type="GO" id="GO:0005886">
    <property type="term" value="C:plasma membrane"/>
    <property type="evidence" value="ECO:0007669"/>
    <property type="project" value="UniProtKB-SubCell"/>
</dbReference>
<keyword evidence="2" id="KW-0813">Transport</keyword>
<evidence type="ECO:0000256" key="5">
    <source>
        <dbReference type="ARBA" id="ARBA00022989"/>
    </source>
</evidence>
<dbReference type="GO" id="GO:0000041">
    <property type="term" value="P:transition metal ion transport"/>
    <property type="evidence" value="ECO:0007669"/>
    <property type="project" value="InterPro"/>
</dbReference>
<dbReference type="OrthoDB" id="5297929at2"/>
<name>A0A0K0XZX7_9GAMM</name>
<gene>
    <name evidence="7" type="ORF">WM2015_2877</name>
</gene>
<proteinExistence type="predicted"/>
<dbReference type="KEGG" id="wma:WM2015_2877"/>
<accession>A0A0K0XZX7</accession>
<dbReference type="InterPro" id="IPR002751">
    <property type="entry name" value="CbiM/NikMN"/>
</dbReference>